<evidence type="ECO:0000313" key="4">
    <source>
        <dbReference type="Proteomes" id="UP000308652"/>
    </source>
</evidence>
<dbReference type="Gene3D" id="2.130.10.10">
    <property type="entry name" value="YVTN repeat-like/Quinoprotein amine dehydrogenase"/>
    <property type="match status" value="1"/>
</dbReference>
<evidence type="ECO:0000313" key="3">
    <source>
        <dbReference type="EMBL" id="TFK40533.1"/>
    </source>
</evidence>
<keyword evidence="1" id="KW-0732">Signal</keyword>
<sequence>MNITALPMDILILILDKLSVLELAALSQACHTFNTLVMEFGWPAYLRAHPRPSYSLSRARTQWKPQYTFHYDRMSDDAWKRSEFIARPLSRAWFGKLQPILAISTSRLIVAAGSNLYSYKFGGSIDLASPSVEVEGMISLSENHQANCDITGITFVEDGGLDQTIYVGFQDGVLERVVLKPSSNEDELSADRANIATMHSGHFVESLSSDSNLLLSLSAEGQATLLDHHQYIPQSISTIELNTRSWTSHLSLHASGPYAAFGTSSSTPLVIHPITNDQLSPNPIAVLGTMSNQTTEPAVYGLSQAPICSPWGSSPQILVSGGFYGEIRCYDLRSSLRVSEAEGTSESSPAPLRPVLTLSNPWLDEAVYSVSCGGGSGSHIAAGSARHSVVSFWDVRSPKTGWSVHAPGNDRSPVYSVILESSRFFGATQSRPFVYDFGPGVTPDTYPAVPTNHDGLEQKMWSNLSYYVTKYPHNRGTPGNEH</sequence>
<gene>
    <name evidence="3" type="ORF">BDQ12DRAFT_627018</name>
</gene>
<protein>
    <recommendedName>
        <fullName evidence="2">F-box domain-containing protein</fullName>
    </recommendedName>
</protein>
<dbReference type="OrthoDB" id="1259151at2759"/>
<evidence type="ECO:0000259" key="2">
    <source>
        <dbReference type="PROSITE" id="PS50181"/>
    </source>
</evidence>
<evidence type="ECO:0000256" key="1">
    <source>
        <dbReference type="SAM" id="SignalP"/>
    </source>
</evidence>
<feature type="signal peptide" evidence="1">
    <location>
        <begin position="1"/>
        <end position="29"/>
    </location>
</feature>
<name>A0A5C3M790_9AGAR</name>
<dbReference type="CDD" id="cd09917">
    <property type="entry name" value="F-box_SF"/>
    <property type="match status" value="1"/>
</dbReference>
<dbReference type="Pfam" id="PF00646">
    <property type="entry name" value="F-box"/>
    <property type="match status" value="1"/>
</dbReference>
<feature type="domain" description="F-box" evidence="2">
    <location>
        <begin position="1"/>
        <end position="48"/>
    </location>
</feature>
<dbReference type="InterPro" id="IPR001810">
    <property type="entry name" value="F-box_dom"/>
</dbReference>
<dbReference type="SUPFAM" id="SSF81383">
    <property type="entry name" value="F-box domain"/>
    <property type="match status" value="1"/>
</dbReference>
<organism evidence="3 4">
    <name type="scientific">Crucibulum laeve</name>
    <dbReference type="NCBI Taxonomy" id="68775"/>
    <lineage>
        <taxon>Eukaryota</taxon>
        <taxon>Fungi</taxon>
        <taxon>Dikarya</taxon>
        <taxon>Basidiomycota</taxon>
        <taxon>Agaricomycotina</taxon>
        <taxon>Agaricomycetes</taxon>
        <taxon>Agaricomycetidae</taxon>
        <taxon>Agaricales</taxon>
        <taxon>Agaricineae</taxon>
        <taxon>Nidulariaceae</taxon>
        <taxon>Crucibulum</taxon>
    </lineage>
</organism>
<dbReference type="PROSITE" id="PS50181">
    <property type="entry name" value="FBOX"/>
    <property type="match status" value="1"/>
</dbReference>
<dbReference type="Proteomes" id="UP000308652">
    <property type="component" value="Unassembled WGS sequence"/>
</dbReference>
<reference evidence="3 4" key="1">
    <citation type="journal article" date="2019" name="Nat. Ecol. Evol.">
        <title>Megaphylogeny resolves global patterns of mushroom evolution.</title>
        <authorList>
            <person name="Varga T."/>
            <person name="Krizsan K."/>
            <person name="Foldi C."/>
            <person name="Dima B."/>
            <person name="Sanchez-Garcia M."/>
            <person name="Sanchez-Ramirez S."/>
            <person name="Szollosi G.J."/>
            <person name="Szarkandi J.G."/>
            <person name="Papp V."/>
            <person name="Albert L."/>
            <person name="Andreopoulos W."/>
            <person name="Angelini C."/>
            <person name="Antonin V."/>
            <person name="Barry K.W."/>
            <person name="Bougher N.L."/>
            <person name="Buchanan P."/>
            <person name="Buyck B."/>
            <person name="Bense V."/>
            <person name="Catcheside P."/>
            <person name="Chovatia M."/>
            <person name="Cooper J."/>
            <person name="Damon W."/>
            <person name="Desjardin D."/>
            <person name="Finy P."/>
            <person name="Geml J."/>
            <person name="Haridas S."/>
            <person name="Hughes K."/>
            <person name="Justo A."/>
            <person name="Karasinski D."/>
            <person name="Kautmanova I."/>
            <person name="Kiss B."/>
            <person name="Kocsube S."/>
            <person name="Kotiranta H."/>
            <person name="LaButti K.M."/>
            <person name="Lechner B.E."/>
            <person name="Liimatainen K."/>
            <person name="Lipzen A."/>
            <person name="Lukacs Z."/>
            <person name="Mihaltcheva S."/>
            <person name="Morgado L.N."/>
            <person name="Niskanen T."/>
            <person name="Noordeloos M.E."/>
            <person name="Ohm R.A."/>
            <person name="Ortiz-Santana B."/>
            <person name="Ovrebo C."/>
            <person name="Racz N."/>
            <person name="Riley R."/>
            <person name="Savchenko A."/>
            <person name="Shiryaev A."/>
            <person name="Soop K."/>
            <person name="Spirin V."/>
            <person name="Szebenyi C."/>
            <person name="Tomsovsky M."/>
            <person name="Tulloss R.E."/>
            <person name="Uehling J."/>
            <person name="Grigoriev I.V."/>
            <person name="Vagvolgyi C."/>
            <person name="Papp T."/>
            <person name="Martin F.M."/>
            <person name="Miettinen O."/>
            <person name="Hibbett D.S."/>
            <person name="Nagy L.G."/>
        </authorList>
    </citation>
    <scope>NUCLEOTIDE SEQUENCE [LARGE SCALE GENOMIC DNA]</scope>
    <source>
        <strain evidence="3 4">CBS 166.37</strain>
    </source>
</reference>
<dbReference type="InterPro" id="IPR036047">
    <property type="entry name" value="F-box-like_dom_sf"/>
</dbReference>
<dbReference type="InterPro" id="IPR036322">
    <property type="entry name" value="WD40_repeat_dom_sf"/>
</dbReference>
<dbReference type="AlphaFoldDB" id="A0A5C3M790"/>
<dbReference type="EMBL" id="ML213596">
    <property type="protein sequence ID" value="TFK40533.1"/>
    <property type="molecule type" value="Genomic_DNA"/>
</dbReference>
<feature type="chain" id="PRO_5023058109" description="F-box domain-containing protein" evidence="1">
    <location>
        <begin position="30"/>
        <end position="482"/>
    </location>
</feature>
<accession>A0A5C3M790</accession>
<dbReference type="InterPro" id="IPR015943">
    <property type="entry name" value="WD40/YVTN_repeat-like_dom_sf"/>
</dbReference>
<keyword evidence="4" id="KW-1185">Reference proteome</keyword>
<dbReference type="SMART" id="SM00256">
    <property type="entry name" value="FBOX"/>
    <property type="match status" value="1"/>
</dbReference>
<dbReference type="SUPFAM" id="SSF50978">
    <property type="entry name" value="WD40 repeat-like"/>
    <property type="match status" value="1"/>
</dbReference>
<proteinExistence type="predicted"/>